<organism evidence="1">
    <name type="scientific">Anguilla anguilla</name>
    <name type="common">European freshwater eel</name>
    <name type="synonym">Muraena anguilla</name>
    <dbReference type="NCBI Taxonomy" id="7936"/>
    <lineage>
        <taxon>Eukaryota</taxon>
        <taxon>Metazoa</taxon>
        <taxon>Chordata</taxon>
        <taxon>Craniata</taxon>
        <taxon>Vertebrata</taxon>
        <taxon>Euteleostomi</taxon>
        <taxon>Actinopterygii</taxon>
        <taxon>Neopterygii</taxon>
        <taxon>Teleostei</taxon>
        <taxon>Anguilliformes</taxon>
        <taxon>Anguillidae</taxon>
        <taxon>Anguilla</taxon>
    </lineage>
</organism>
<name>A0A0E9WQ46_ANGAN</name>
<proteinExistence type="predicted"/>
<dbReference type="AlphaFoldDB" id="A0A0E9WQ46"/>
<reference evidence="1" key="2">
    <citation type="journal article" date="2015" name="Fish Shellfish Immunol.">
        <title>Early steps in the European eel (Anguilla anguilla)-Vibrio vulnificus interaction in the gills: Role of the RtxA13 toxin.</title>
        <authorList>
            <person name="Callol A."/>
            <person name="Pajuelo D."/>
            <person name="Ebbesson L."/>
            <person name="Teles M."/>
            <person name="MacKenzie S."/>
            <person name="Amaro C."/>
        </authorList>
    </citation>
    <scope>NUCLEOTIDE SEQUENCE</scope>
</reference>
<sequence length="41" mass="4357">MLGCDCLCTLLCNVGGGVPQKYVEPGGTLGHHDKERADKLQ</sequence>
<protein>
    <submittedName>
        <fullName evidence="1">Uncharacterized protein</fullName>
    </submittedName>
</protein>
<dbReference type="EMBL" id="GBXM01016877">
    <property type="protein sequence ID" value="JAH91700.1"/>
    <property type="molecule type" value="Transcribed_RNA"/>
</dbReference>
<reference evidence="1" key="1">
    <citation type="submission" date="2014-11" db="EMBL/GenBank/DDBJ databases">
        <authorList>
            <person name="Amaro Gonzalez C."/>
        </authorList>
    </citation>
    <scope>NUCLEOTIDE SEQUENCE</scope>
</reference>
<evidence type="ECO:0000313" key="1">
    <source>
        <dbReference type="EMBL" id="JAH91700.1"/>
    </source>
</evidence>
<accession>A0A0E9WQ46</accession>